<feature type="transmembrane region" description="Helical" evidence="11">
    <location>
        <begin position="236"/>
        <end position="258"/>
    </location>
</feature>
<sequence>MTQLSQESAVDPTASSQAADAVDERLIQNVTLADALRSFVNRVRGGELGMLPVVVGLIVIAIVFQTLQPTFLSSRNLVSITQFAAPVGVISLGIVLVLLLGEIDLSVGSVSGFAAASMAVLIVDKGVSPWLALIVGILVGSVIGLVYAMLFTRVGVPSFVFSLAGLLAFQGALLYVLGTQGTIVLPQDSGLRAFAREKFLTDTQAYVLVALVVVLFVGSQLLTARRRKAAGLTPGSGVLLGIKAVALAIGLGYLTYYMGIARGWSYLPVLFALLVVVMDILLRRTTWGRHVFAVGGNVEAARRAGIRVQGIYVSVFVLCSSFAALGGILLAGQLTSVSQASGTTDTNLTAIAAAVIGGTSLFGGRGSAYSAMLGIVVLQSIQSGLNLMNVDSSIRFIVTGAVLLLAVTIDSVSRKARSSSGRG</sequence>
<keyword evidence="4" id="KW-0997">Cell inner membrane</keyword>
<feature type="transmembrane region" description="Helical" evidence="11">
    <location>
        <begin position="105"/>
        <end position="123"/>
    </location>
</feature>
<evidence type="ECO:0000256" key="10">
    <source>
        <dbReference type="ARBA" id="ARBA00035686"/>
    </source>
</evidence>
<dbReference type="AlphaFoldDB" id="A0A930Y7C8"/>
<comment type="subcellular location">
    <subcellularLocation>
        <location evidence="1">Cell membrane</location>
        <topology evidence="1">Multi-pass membrane protein</topology>
    </subcellularLocation>
</comment>
<organism evidence="12 13">
    <name type="scientific">Nocardioides acrostichi</name>
    <dbReference type="NCBI Taxonomy" id="2784339"/>
    <lineage>
        <taxon>Bacteria</taxon>
        <taxon>Bacillati</taxon>
        <taxon>Actinomycetota</taxon>
        <taxon>Actinomycetes</taxon>
        <taxon>Propionibacteriales</taxon>
        <taxon>Nocardioidaceae</taxon>
        <taxon>Nocardioides</taxon>
    </lineage>
</organism>
<keyword evidence="8 11" id="KW-0472">Membrane</keyword>
<evidence type="ECO:0000256" key="7">
    <source>
        <dbReference type="ARBA" id="ARBA00022989"/>
    </source>
</evidence>
<dbReference type="RefSeq" id="WP_194504533.1">
    <property type="nucleotide sequence ID" value="NZ_JADIVZ010000010.1"/>
</dbReference>
<reference evidence="12" key="1">
    <citation type="submission" date="2020-11" db="EMBL/GenBank/DDBJ databases">
        <title>Nocardioides sp. CBS4Y-1, whole genome shotgun sequence.</title>
        <authorList>
            <person name="Tuo L."/>
        </authorList>
    </citation>
    <scope>NUCLEOTIDE SEQUENCE</scope>
    <source>
        <strain evidence="12">CBS4Y-1</strain>
    </source>
</reference>
<feature type="transmembrane region" description="Helical" evidence="11">
    <location>
        <begin position="311"/>
        <end position="334"/>
    </location>
</feature>
<keyword evidence="3" id="KW-1003">Cell membrane</keyword>
<evidence type="ECO:0000256" key="2">
    <source>
        <dbReference type="ARBA" id="ARBA00022448"/>
    </source>
</evidence>
<evidence type="ECO:0000256" key="4">
    <source>
        <dbReference type="ARBA" id="ARBA00022519"/>
    </source>
</evidence>
<evidence type="ECO:0000256" key="1">
    <source>
        <dbReference type="ARBA" id="ARBA00004651"/>
    </source>
</evidence>
<dbReference type="PANTHER" id="PTHR32196:SF32">
    <property type="entry name" value="XYLOSE TRANSPORT SYSTEM PERMEASE PROTEIN XYLH"/>
    <property type="match status" value="1"/>
</dbReference>
<name>A0A930Y7C8_9ACTN</name>
<comment type="caution">
    <text evidence="12">The sequence shown here is derived from an EMBL/GenBank/DDBJ whole genome shotgun (WGS) entry which is preliminary data.</text>
</comment>
<dbReference type="Pfam" id="PF02653">
    <property type="entry name" value="BPD_transp_2"/>
    <property type="match status" value="1"/>
</dbReference>
<evidence type="ECO:0000256" key="9">
    <source>
        <dbReference type="ARBA" id="ARBA00035611"/>
    </source>
</evidence>
<feature type="transmembrane region" description="Helical" evidence="11">
    <location>
        <begin position="205"/>
        <end position="224"/>
    </location>
</feature>
<keyword evidence="13" id="KW-1185">Reference proteome</keyword>
<feature type="transmembrane region" description="Helical" evidence="11">
    <location>
        <begin position="264"/>
        <end position="282"/>
    </location>
</feature>
<feature type="transmembrane region" description="Helical" evidence="11">
    <location>
        <begin position="129"/>
        <end position="152"/>
    </location>
</feature>
<dbReference type="GO" id="GO:0022857">
    <property type="term" value="F:transmembrane transporter activity"/>
    <property type="evidence" value="ECO:0007669"/>
    <property type="project" value="InterPro"/>
</dbReference>
<evidence type="ECO:0000256" key="5">
    <source>
        <dbReference type="ARBA" id="ARBA00022597"/>
    </source>
</evidence>
<dbReference type="PANTHER" id="PTHR32196">
    <property type="entry name" value="ABC TRANSPORTER PERMEASE PROTEIN YPHD-RELATED-RELATED"/>
    <property type="match status" value="1"/>
</dbReference>
<feature type="transmembrane region" description="Helical" evidence="11">
    <location>
        <begin position="346"/>
        <end position="364"/>
    </location>
</feature>
<dbReference type="GO" id="GO:0005886">
    <property type="term" value="C:plasma membrane"/>
    <property type="evidence" value="ECO:0007669"/>
    <property type="project" value="UniProtKB-SubCell"/>
</dbReference>
<proteinExistence type="predicted"/>
<feature type="transmembrane region" description="Helical" evidence="11">
    <location>
        <begin position="79"/>
        <end position="100"/>
    </location>
</feature>
<comment type="function">
    <text evidence="9">Part of the binding-protein-dependent transport system for D-xylose. Probably responsible for the translocation of the substrate across the membrane.</text>
</comment>
<protein>
    <recommendedName>
        <fullName evidence="10">Xylose transport system permease protein XylH</fullName>
    </recommendedName>
</protein>
<evidence type="ECO:0000256" key="3">
    <source>
        <dbReference type="ARBA" id="ARBA00022475"/>
    </source>
</evidence>
<evidence type="ECO:0000313" key="13">
    <source>
        <dbReference type="Proteomes" id="UP000656804"/>
    </source>
</evidence>
<dbReference type="InterPro" id="IPR001851">
    <property type="entry name" value="ABC_transp_permease"/>
</dbReference>
<dbReference type="CDD" id="cd06579">
    <property type="entry name" value="TM_PBP1_transp_AraH_like"/>
    <property type="match status" value="1"/>
</dbReference>
<keyword evidence="7 11" id="KW-1133">Transmembrane helix</keyword>
<keyword evidence="5" id="KW-0762">Sugar transport</keyword>
<keyword evidence="2" id="KW-0813">Transport</keyword>
<feature type="transmembrane region" description="Helical" evidence="11">
    <location>
        <begin position="159"/>
        <end position="185"/>
    </location>
</feature>
<dbReference type="EMBL" id="JADIVZ010000010">
    <property type="protein sequence ID" value="MBF4163280.1"/>
    <property type="molecule type" value="Genomic_DNA"/>
</dbReference>
<feature type="transmembrane region" description="Helical" evidence="11">
    <location>
        <begin position="48"/>
        <end position="67"/>
    </location>
</feature>
<evidence type="ECO:0000256" key="8">
    <source>
        <dbReference type="ARBA" id="ARBA00023136"/>
    </source>
</evidence>
<evidence type="ECO:0000256" key="6">
    <source>
        <dbReference type="ARBA" id="ARBA00022692"/>
    </source>
</evidence>
<evidence type="ECO:0000313" key="12">
    <source>
        <dbReference type="EMBL" id="MBF4163280.1"/>
    </source>
</evidence>
<gene>
    <name evidence="12" type="ORF">ISG29_16435</name>
</gene>
<evidence type="ECO:0000256" key="11">
    <source>
        <dbReference type="SAM" id="Phobius"/>
    </source>
</evidence>
<keyword evidence="6 11" id="KW-0812">Transmembrane</keyword>
<accession>A0A930Y7C8</accession>
<dbReference type="Proteomes" id="UP000656804">
    <property type="component" value="Unassembled WGS sequence"/>
</dbReference>